<dbReference type="RefSeq" id="WP_198343004.1">
    <property type="nucleotide sequence ID" value="NZ_CP021425.1"/>
</dbReference>
<evidence type="ECO:0000256" key="4">
    <source>
        <dbReference type="ARBA" id="ARBA00022553"/>
    </source>
</evidence>
<dbReference type="InterPro" id="IPR011006">
    <property type="entry name" value="CheY-like_superfamily"/>
</dbReference>
<keyword evidence="9" id="KW-0067">ATP-binding</keyword>
<dbReference type="InterPro" id="IPR005467">
    <property type="entry name" value="His_kinase_dom"/>
</dbReference>
<evidence type="ECO:0000256" key="6">
    <source>
        <dbReference type="ARBA" id="ARBA00022692"/>
    </source>
</evidence>
<dbReference type="Gene3D" id="3.30.565.10">
    <property type="entry name" value="Histidine kinase-like ATPase, C-terminal domain"/>
    <property type="match status" value="1"/>
</dbReference>
<dbReference type="SMART" id="SM00387">
    <property type="entry name" value="HATPase_c"/>
    <property type="match status" value="1"/>
</dbReference>
<dbReference type="FunFam" id="3.30.565.10:FF:000078">
    <property type="entry name" value="Two-component sensor histidine kinase"/>
    <property type="match status" value="1"/>
</dbReference>
<dbReference type="SMART" id="SM00448">
    <property type="entry name" value="REC"/>
    <property type="match status" value="1"/>
</dbReference>
<dbReference type="PANTHER" id="PTHR45339">
    <property type="entry name" value="HYBRID SIGNAL TRANSDUCTION HISTIDINE KINASE J"/>
    <property type="match status" value="1"/>
</dbReference>
<comment type="subcellular location">
    <subcellularLocation>
        <location evidence="2">Membrane</location>
    </subcellularLocation>
</comment>
<feature type="coiled-coil region" evidence="13">
    <location>
        <begin position="232"/>
        <end position="284"/>
    </location>
</feature>
<protein>
    <recommendedName>
        <fullName evidence="3">histidine kinase</fullName>
        <ecNumber evidence="3">2.7.13.3</ecNumber>
    </recommendedName>
</protein>
<dbReference type="Proteomes" id="UP000196027">
    <property type="component" value="Chromosome"/>
</dbReference>
<dbReference type="SUPFAM" id="SSF55874">
    <property type="entry name" value="ATPase domain of HSP90 chaperone/DNA topoisomerase II/histidine kinase"/>
    <property type="match status" value="1"/>
</dbReference>
<evidence type="ECO:0000256" key="12">
    <source>
        <dbReference type="PROSITE-ProRule" id="PRU00169"/>
    </source>
</evidence>
<comment type="catalytic activity">
    <reaction evidence="1">
        <text>ATP + protein L-histidine = ADP + protein N-phospho-L-histidine.</text>
        <dbReference type="EC" id="2.7.13.3"/>
    </reaction>
</comment>
<dbReference type="PRINTS" id="PR00344">
    <property type="entry name" value="BCTRLSENSOR"/>
</dbReference>
<evidence type="ECO:0000313" key="17">
    <source>
        <dbReference type="EMBL" id="ARU57298.1"/>
    </source>
</evidence>
<dbReference type="PROSITE" id="PS50110">
    <property type="entry name" value="RESPONSE_REGULATORY"/>
    <property type="match status" value="1"/>
</dbReference>
<organism evidence="17 18">
    <name type="scientific">Oleiphilus messinensis</name>
    <dbReference type="NCBI Taxonomy" id="141451"/>
    <lineage>
        <taxon>Bacteria</taxon>
        <taxon>Pseudomonadati</taxon>
        <taxon>Pseudomonadota</taxon>
        <taxon>Gammaproteobacteria</taxon>
        <taxon>Oceanospirillales</taxon>
        <taxon>Oleiphilaceae</taxon>
        <taxon>Oleiphilus</taxon>
    </lineage>
</organism>
<reference evidence="17 18" key="1">
    <citation type="submission" date="2017-05" db="EMBL/GenBank/DDBJ databases">
        <title>Genomic insights into alkan degradation activity of Oleiphilus messinensis.</title>
        <authorList>
            <person name="Kozyavkin S.A."/>
            <person name="Slesarev A.I."/>
            <person name="Golyshin P.N."/>
            <person name="Korzhenkov A."/>
            <person name="Golyshina O.N."/>
            <person name="Toshchakov S.V."/>
        </authorList>
    </citation>
    <scope>NUCLEOTIDE SEQUENCE [LARGE SCALE GENOMIC DNA]</scope>
    <source>
        <strain evidence="17 18">ME102</strain>
    </source>
</reference>
<dbReference type="InterPro" id="IPR003661">
    <property type="entry name" value="HisK_dim/P_dom"/>
</dbReference>
<evidence type="ECO:0000256" key="8">
    <source>
        <dbReference type="ARBA" id="ARBA00022777"/>
    </source>
</evidence>
<evidence type="ECO:0000259" key="15">
    <source>
        <dbReference type="PROSITE" id="PS50109"/>
    </source>
</evidence>
<evidence type="ECO:0000256" key="1">
    <source>
        <dbReference type="ARBA" id="ARBA00000085"/>
    </source>
</evidence>
<feature type="domain" description="Response regulatory" evidence="16">
    <location>
        <begin position="675"/>
        <end position="791"/>
    </location>
</feature>
<dbReference type="SUPFAM" id="SSF52172">
    <property type="entry name" value="CheY-like"/>
    <property type="match status" value="1"/>
</dbReference>
<dbReference type="KEGG" id="ome:OLMES_3257"/>
<dbReference type="InterPro" id="IPR004358">
    <property type="entry name" value="Sig_transdc_His_kin-like_C"/>
</dbReference>
<dbReference type="SUPFAM" id="SSF47384">
    <property type="entry name" value="Homodimeric domain of signal transducing histidine kinase"/>
    <property type="match status" value="1"/>
</dbReference>
<dbReference type="Gene3D" id="3.40.50.2300">
    <property type="match status" value="1"/>
</dbReference>
<evidence type="ECO:0000256" key="10">
    <source>
        <dbReference type="ARBA" id="ARBA00022989"/>
    </source>
</evidence>
<dbReference type="PANTHER" id="PTHR45339:SF3">
    <property type="entry name" value="HISTIDINE KINASE"/>
    <property type="match status" value="1"/>
</dbReference>
<dbReference type="EC" id="2.7.13.3" evidence="3"/>
<accession>A0A1Y0I9W0</accession>
<keyword evidence="8 17" id="KW-0418">Kinase</keyword>
<keyword evidence="10 14" id="KW-1133">Transmembrane helix</keyword>
<evidence type="ECO:0000256" key="9">
    <source>
        <dbReference type="ARBA" id="ARBA00022840"/>
    </source>
</evidence>
<proteinExistence type="predicted"/>
<keyword evidence="11 14" id="KW-0472">Membrane</keyword>
<dbReference type="InterPro" id="IPR003594">
    <property type="entry name" value="HATPase_dom"/>
</dbReference>
<dbReference type="CDD" id="cd00082">
    <property type="entry name" value="HisKA"/>
    <property type="match status" value="1"/>
</dbReference>
<evidence type="ECO:0000256" key="2">
    <source>
        <dbReference type="ARBA" id="ARBA00004370"/>
    </source>
</evidence>
<evidence type="ECO:0000256" key="11">
    <source>
        <dbReference type="ARBA" id="ARBA00023136"/>
    </source>
</evidence>
<dbReference type="FunFam" id="1.10.287.130:FF:000004">
    <property type="entry name" value="Ethylene receptor 1"/>
    <property type="match status" value="1"/>
</dbReference>
<keyword evidence="13" id="KW-0175">Coiled coil</keyword>
<dbReference type="InterPro" id="IPR036890">
    <property type="entry name" value="HATPase_C_sf"/>
</dbReference>
<dbReference type="GO" id="GO:0005524">
    <property type="term" value="F:ATP binding"/>
    <property type="evidence" value="ECO:0007669"/>
    <property type="project" value="UniProtKB-KW"/>
</dbReference>
<dbReference type="GO" id="GO:0000155">
    <property type="term" value="F:phosphorelay sensor kinase activity"/>
    <property type="evidence" value="ECO:0007669"/>
    <property type="project" value="InterPro"/>
</dbReference>
<dbReference type="Pfam" id="PF02518">
    <property type="entry name" value="HATPase_c"/>
    <property type="match status" value="1"/>
</dbReference>
<keyword evidence="18" id="KW-1185">Reference proteome</keyword>
<feature type="modified residue" description="4-aspartylphosphate" evidence="12">
    <location>
        <position position="724"/>
    </location>
</feature>
<dbReference type="Pfam" id="PF00072">
    <property type="entry name" value="Response_reg"/>
    <property type="match status" value="1"/>
</dbReference>
<evidence type="ECO:0000256" key="3">
    <source>
        <dbReference type="ARBA" id="ARBA00012438"/>
    </source>
</evidence>
<feature type="domain" description="Histidine kinase" evidence="15">
    <location>
        <begin position="298"/>
        <end position="514"/>
    </location>
</feature>
<evidence type="ECO:0000256" key="14">
    <source>
        <dbReference type="SAM" id="Phobius"/>
    </source>
</evidence>
<sequence length="796" mass="89252">MNINFSNRLSFKLARNTVIVALLLGMVLNLFQVFLDYLNENTALDEEIEAIITISHTPASQIAYNIDSRLAEELLEGLLKHPSIIEADIVDTDNRTLARRERLVAESPYRWMSDLLFNPTRSYTTRLSVQQLNDVDLGNLNVVVDTYQAGISFLKRAGFTILSGFIKSLALSFLLLFVFYLLLTKPLLGVIESISVRSVDSPEKARLPVPKGHENDEIGILVESTNDHLHTIEKSLLKIRQAEARLKTYSEQLEQIVEARTRELSDKNDQLLKSNRELVIAKEEAVKRAKARADFLANMSHEIRTPFNGVLGMISLTMEEPLTERQKRQLDVAYNSGVSLLQVLNDILDISKVEAGKLTLESISFDLRKTIDEVTSLLAQNSNAKNIYLRTYIDPQFPERVYGDPTRIRQVISNLIGNAIKFTEHGGVSVFLGVEQNSAVLRVEDTGIGISRNALHKIFSPFSQAYSDTTRKYGGTGLGLTLCKQLVTHMSGSLEVDSEEDVGSCFTVRIPLREDISHSEPPVPEPLSAYTYLLLHSNESHTGFDFIRDQLQYWKLKIVSINIDEEEKLSEAITSKVPASGPTVILTGEPPVLSQLALLPDRFRDDPVILCSNRQQPEIHAEVQSSQRKIAQLQNPVSRNSLQHALLGVMATESPTETQTKVIEKEAKSETNEYSILLVEDNQVNQMVAKAILKKLGYQVKVAANGKEAVDILQVQTFDAVLMDCHMPLMDGYEATRTIRNQLGLQDIPIIAVTANVMHGDKEKCFSSGMNDYVTKPYERHVLVEKLEKWINRKAA</sequence>
<gene>
    <name evidence="17" type="ORF">OLMES_3257</name>
</gene>
<name>A0A1Y0I9W0_9GAMM</name>
<dbReference type="GO" id="GO:0016020">
    <property type="term" value="C:membrane"/>
    <property type="evidence" value="ECO:0007669"/>
    <property type="project" value="UniProtKB-SubCell"/>
</dbReference>
<evidence type="ECO:0000313" key="18">
    <source>
        <dbReference type="Proteomes" id="UP000196027"/>
    </source>
</evidence>
<keyword evidence="7" id="KW-0547">Nucleotide-binding</keyword>
<keyword evidence="4 12" id="KW-0597">Phosphoprotein</keyword>
<dbReference type="InterPro" id="IPR036097">
    <property type="entry name" value="HisK_dim/P_sf"/>
</dbReference>
<dbReference type="SMART" id="SM00388">
    <property type="entry name" value="HisKA"/>
    <property type="match status" value="1"/>
</dbReference>
<dbReference type="Gene3D" id="1.10.287.130">
    <property type="match status" value="1"/>
</dbReference>
<evidence type="ECO:0000256" key="13">
    <source>
        <dbReference type="SAM" id="Coils"/>
    </source>
</evidence>
<dbReference type="EMBL" id="CP021425">
    <property type="protein sequence ID" value="ARU57298.1"/>
    <property type="molecule type" value="Genomic_DNA"/>
</dbReference>
<feature type="transmembrane region" description="Helical" evidence="14">
    <location>
        <begin position="159"/>
        <end position="183"/>
    </location>
</feature>
<keyword evidence="5" id="KW-0808">Transferase</keyword>
<evidence type="ECO:0000259" key="16">
    <source>
        <dbReference type="PROSITE" id="PS50110"/>
    </source>
</evidence>
<feature type="transmembrane region" description="Helical" evidence="14">
    <location>
        <begin position="18"/>
        <end position="38"/>
    </location>
</feature>
<dbReference type="PROSITE" id="PS50109">
    <property type="entry name" value="HIS_KIN"/>
    <property type="match status" value="1"/>
</dbReference>
<dbReference type="CDD" id="cd17546">
    <property type="entry name" value="REC_hyHK_CKI1_RcsC-like"/>
    <property type="match status" value="1"/>
</dbReference>
<keyword evidence="6 14" id="KW-0812">Transmembrane</keyword>
<dbReference type="Pfam" id="PF00512">
    <property type="entry name" value="HisKA"/>
    <property type="match status" value="1"/>
</dbReference>
<dbReference type="CDD" id="cd16922">
    <property type="entry name" value="HATPase_EvgS-ArcB-TorS-like"/>
    <property type="match status" value="1"/>
</dbReference>
<evidence type="ECO:0000256" key="5">
    <source>
        <dbReference type="ARBA" id="ARBA00022679"/>
    </source>
</evidence>
<evidence type="ECO:0000256" key="7">
    <source>
        <dbReference type="ARBA" id="ARBA00022741"/>
    </source>
</evidence>
<dbReference type="AlphaFoldDB" id="A0A1Y0I9W0"/>
<dbReference type="InterPro" id="IPR001789">
    <property type="entry name" value="Sig_transdc_resp-reg_receiver"/>
</dbReference>